<feature type="transmembrane region" description="Helical" evidence="1">
    <location>
        <begin position="38"/>
        <end position="60"/>
    </location>
</feature>
<sequence>MAQSGILSIALLVLSNIFMTLAWYGHLQLHKSERWSALPLYGVILLSWLIALAEYTFQVPANRIGSENYGGPFNLFELKVIQEVVSLVVFTVFAVYVFKTEQLRWNYLVGFIFLILAVFFIFKK</sequence>
<evidence type="ECO:0008006" key="4">
    <source>
        <dbReference type="Google" id="ProtNLM"/>
    </source>
</evidence>
<dbReference type="AlphaFoldDB" id="I4B782"/>
<dbReference type="PATRIC" id="fig|869212.3.peg.2515"/>
<evidence type="ECO:0000313" key="3">
    <source>
        <dbReference type="Proteomes" id="UP000006048"/>
    </source>
</evidence>
<dbReference type="Pfam" id="PF04342">
    <property type="entry name" value="DMT_6"/>
    <property type="match status" value="1"/>
</dbReference>
<proteinExistence type="predicted"/>
<feature type="transmembrane region" description="Helical" evidence="1">
    <location>
        <begin position="105"/>
        <end position="122"/>
    </location>
</feature>
<dbReference type="RefSeq" id="WP_014803645.1">
    <property type="nucleotide sequence ID" value="NC_018020.1"/>
</dbReference>
<dbReference type="EMBL" id="CP002959">
    <property type="protein sequence ID" value="AFM13139.1"/>
    <property type="molecule type" value="Genomic_DNA"/>
</dbReference>
<dbReference type="InterPro" id="IPR007437">
    <property type="entry name" value="DUF486"/>
</dbReference>
<dbReference type="PANTHER" id="PTHR38482:SF1">
    <property type="entry name" value="DMT FAMILY PROTEIN"/>
    <property type="match status" value="1"/>
</dbReference>
<dbReference type="HOGENOM" id="CLU_133782_0_0_12"/>
<feature type="transmembrane region" description="Helical" evidence="1">
    <location>
        <begin position="80"/>
        <end position="98"/>
    </location>
</feature>
<keyword evidence="3" id="KW-1185">Reference proteome</keyword>
<accession>I4B782</accession>
<evidence type="ECO:0000256" key="1">
    <source>
        <dbReference type="SAM" id="Phobius"/>
    </source>
</evidence>
<evidence type="ECO:0000313" key="2">
    <source>
        <dbReference type="EMBL" id="AFM13139.1"/>
    </source>
</evidence>
<feature type="transmembrane region" description="Helical" evidence="1">
    <location>
        <begin position="6"/>
        <end position="26"/>
    </location>
</feature>
<reference evidence="2 3" key="1">
    <citation type="submission" date="2012-06" db="EMBL/GenBank/DDBJ databases">
        <title>The complete chromosome of genome of Turneriella parva DSM 21527.</title>
        <authorList>
            <consortium name="US DOE Joint Genome Institute (JGI-PGF)"/>
            <person name="Lucas S."/>
            <person name="Han J."/>
            <person name="Lapidus A."/>
            <person name="Bruce D."/>
            <person name="Goodwin L."/>
            <person name="Pitluck S."/>
            <person name="Peters L."/>
            <person name="Kyrpides N."/>
            <person name="Mavromatis K."/>
            <person name="Ivanova N."/>
            <person name="Mikhailova N."/>
            <person name="Chertkov O."/>
            <person name="Detter J.C."/>
            <person name="Tapia R."/>
            <person name="Han C."/>
            <person name="Land M."/>
            <person name="Hauser L."/>
            <person name="Markowitz V."/>
            <person name="Cheng J.-F."/>
            <person name="Hugenholtz P."/>
            <person name="Woyke T."/>
            <person name="Wu D."/>
            <person name="Gronow S."/>
            <person name="Wellnitz S."/>
            <person name="Brambilla E."/>
            <person name="Klenk H.-P."/>
            <person name="Eisen J.A."/>
        </authorList>
    </citation>
    <scope>NUCLEOTIDE SEQUENCE [LARGE SCALE GENOMIC DNA]</scope>
    <source>
        <strain evidence="3">ATCC BAA-1111 / DSM 21527 / NCTC 11395 / H</strain>
    </source>
</reference>
<keyword evidence="1" id="KW-0812">Transmembrane</keyword>
<gene>
    <name evidence="2" type="ordered locus">Turpa_2499</name>
</gene>
<name>I4B782_TURPD</name>
<protein>
    <recommendedName>
        <fullName evidence="4">DMT family protein</fullName>
    </recommendedName>
</protein>
<dbReference type="STRING" id="869212.Turpa_2499"/>
<dbReference type="PANTHER" id="PTHR38482">
    <property type="entry name" value="DMT FAMILY PROTEIN"/>
    <property type="match status" value="1"/>
</dbReference>
<dbReference type="Proteomes" id="UP000006048">
    <property type="component" value="Chromosome"/>
</dbReference>
<dbReference type="KEGG" id="tpx:Turpa_2499"/>
<keyword evidence="1" id="KW-1133">Transmembrane helix</keyword>
<keyword evidence="1" id="KW-0472">Membrane</keyword>
<dbReference type="PIRSF" id="PIRSF021239">
    <property type="entry name" value="UCP021239"/>
    <property type="match status" value="1"/>
</dbReference>
<dbReference type="OrthoDB" id="9805206at2"/>
<organism evidence="2 3">
    <name type="scientific">Turneriella parva (strain ATCC BAA-1111 / DSM 21527 / NCTC 11395 / H)</name>
    <name type="common">Leptospira parva</name>
    <dbReference type="NCBI Taxonomy" id="869212"/>
    <lineage>
        <taxon>Bacteria</taxon>
        <taxon>Pseudomonadati</taxon>
        <taxon>Spirochaetota</taxon>
        <taxon>Spirochaetia</taxon>
        <taxon>Leptospirales</taxon>
        <taxon>Leptospiraceae</taxon>
        <taxon>Turneriella</taxon>
    </lineage>
</organism>